<comment type="similarity">
    <text evidence="2">Belongs to the VirD4/TraG family.</text>
</comment>
<evidence type="ECO:0000313" key="9">
    <source>
        <dbReference type="EMBL" id="EXL04957.1"/>
    </source>
</evidence>
<reference evidence="9 10" key="1">
    <citation type="submission" date="2014-02" db="EMBL/GenBank/DDBJ databases">
        <title>Aquamicrobium defluvii Genome sequencing.</title>
        <authorList>
            <person name="Wang X."/>
        </authorList>
    </citation>
    <scope>NUCLEOTIDE SEQUENCE [LARGE SCALE GENOMIC DNA]</scope>
    <source>
        <strain evidence="9 10">W13Z1</strain>
    </source>
</reference>
<dbReference type="PATRIC" id="fig|69279.3.peg.2931"/>
<feature type="transmembrane region" description="Helical" evidence="8">
    <location>
        <begin position="7"/>
        <end position="28"/>
    </location>
</feature>
<dbReference type="EMBL" id="JENY01000020">
    <property type="protein sequence ID" value="EXL04957.1"/>
    <property type="molecule type" value="Genomic_DNA"/>
</dbReference>
<evidence type="ECO:0000256" key="8">
    <source>
        <dbReference type="SAM" id="Phobius"/>
    </source>
</evidence>
<feature type="transmembrane region" description="Helical" evidence="8">
    <location>
        <begin position="68"/>
        <end position="87"/>
    </location>
</feature>
<evidence type="ECO:0000256" key="3">
    <source>
        <dbReference type="ARBA" id="ARBA00022475"/>
    </source>
</evidence>
<keyword evidence="4 8" id="KW-0812">Transmembrane</keyword>
<evidence type="ECO:0000313" key="10">
    <source>
        <dbReference type="Proteomes" id="UP000019849"/>
    </source>
</evidence>
<comment type="caution">
    <text evidence="9">The sequence shown here is derived from an EMBL/GenBank/DDBJ whole genome shotgun (WGS) entry which is preliminary data.</text>
</comment>
<dbReference type="CDD" id="cd01127">
    <property type="entry name" value="TrwB_TraG_TraD_VirD4"/>
    <property type="match status" value="1"/>
</dbReference>
<gene>
    <name evidence="9" type="ORF">BG36_09170</name>
</gene>
<evidence type="ECO:0008006" key="11">
    <source>
        <dbReference type="Google" id="ProtNLM"/>
    </source>
</evidence>
<evidence type="ECO:0000256" key="1">
    <source>
        <dbReference type="ARBA" id="ARBA00004651"/>
    </source>
</evidence>
<protein>
    <recommendedName>
        <fullName evidence="11">Type IV secretion system protein VirD4</fullName>
    </recommendedName>
</protein>
<dbReference type="AlphaFoldDB" id="A0A011TLP3"/>
<dbReference type="Proteomes" id="UP000019849">
    <property type="component" value="Unassembled WGS sequence"/>
</dbReference>
<organism evidence="9 10">
    <name type="scientific">Aquamicrobium defluvii</name>
    <dbReference type="NCBI Taxonomy" id="69279"/>
    <lineage>
        <taxon>Bacteria</taxon>
        <taxon>Pseudomonadati</taxon>
        <taxon>Pseudomonadota</taxon>
        <taxon>Alphaproteobacteria</taxon>
        <taxon>Hyphomicrobiales</taxon>
        <taxon>Phyllobacteriaceae</taxon>
        <taxon>Aquamicrobium</taxon>
    </lineage>
</organism>
<dbReference type="HOGENOM" id="CLU_385799_0_0_5"/>
<feature type="region of interest" description="Disordered" evidence="7">
    <location>
        <begin position="570"/>
        <end position="601"/>
    </location>
</feature>
<evidence type="ECO:0000256" key="5">
    <source>
        <dbReference type="ARBA" id="ARBA00022989"/>
    </source>
</evidence>
<name>A0A011TLP3_9HYPH</name>
<keyword evidence="5 8" id="KW-1133">Transmembrane helix</keyword>
<dbReference type="RefSeq" id="WP_035027900.1">
    <property type="nucleotide sequence ID" value="NZ_KK073892.1"/>
</dbReference>
<dbReference type="SUPFAM" id="SSF52540">
    <property type="entry name" value="P-loop containing nucleoside triphosphate hydrolases"/>
    <property type="match status" value="1"/>
</dbReference>
<dbReference type="Gene3D" id="3.40.50.300">
    <property type="entry name" value="P-loop containing nucleotide triphosphate hydrolases"/>
    <property type="match status" value="1"/>
</dbReference>
<sequence length="724" mass="80063">MKRAAELVFMALMAVALGAVCFMVAYAATDWYRTGSGFIFSVIDKDPMAAARYAWADLRAFNLARVQYALVAGALSFFLPLVIAFFMRPRRTNDAHFMSMSDVARAGLTKRGGVFIGRAGGKLVEALTLPYRERRTGRRRLTRPKLRGGKYLWVDGDDVGGFVIGPPRSGKGASIIIPNALLWPHSLVVLDLRGETYEATAGYRFKMSKVVRFAPADRDGNTACYNPMDFISLDSAQRDIDLRNMAAALFPRPPASADPYWVNDARLLFTGIASFVMESPAIPNEKKTFATILGIMNGEEEPLIDFIGTLRGERKAQCSSFTLQTLLPYFDMSERQFSGIYAGVRTGMAPFLNERLMKATSKSTFDIRALKRERISLYLDFRREQVSSLGPLFNVLITQMMNFMSESLPRPNEHQVLILLDEFQNLGKLENVTEMASTLGGNGISMWFFVQSLKAVDEIYRQEGRKSLINAARVQVFFGAQDADDLRYVSEQLGETSAEQKDVTRTKATLFDTYYTRSVHRKEVRRALMRPDEIRTLDKSKVIILPRGQLPILGTRNFYFADDKLREKALGPMPKNATGGEKPSKPAGSKEPSPADPIIVPPARLYHSGIAQSRLAPGTTFSAKAGRTPAPPIRRQNQASKNAESAAQPLPRSVVPSTPPPAKPVDFGALAAKAAASRVSSQKEALIAALLNQGKSFRSRSKDTEAFDNGMSVVEETLPDVVDE</sequence>
<dbReference type="PANTHER" id="PTHR37937:SF1">
    <property type="entry name" value="CONJUGATIVE TRANSFER: DNA TRANSPORT"/>
    <property type="match status" value="1"/>
</dbReference>
<dbReference type="eggNOG" id="COG3505">
    <property type="taxonomic scope" value="Bacteria"/>
</dbReference>
<feature type="compositionally biased region" description="Polar residues" evidence="7">
    <location>
        <begin position="635"/>
        <end position="645"/>
    </location>
</feature>
<comment type="subcellular location">
    <subcellularLocation>
        <location evidence="1">Cell membrane</location>
        <topology evidence="1">Multi-pass membrane protein</topology>
    </subcellularLocation>
</comment>
<accession>A0A011TLP3</accession>
<dbReference type="Pfam" id="PF02534">
    <property type="entry name" value="T4SS-DNA_transf"/>
    <property type="match status" value="1"/>
</dbReference>
<dbReference type="InterPro" id="IPR051539">
    <property type="entry name" value="T4SS-coupling_protein"/>
</dbReference>
<evidence type="ECO:0000256" key="2">
    <source>
        <dbReference type="ARBA" id="ARBA00008806"/>
    </source>
</evidence>
<dbReference type="STRING" id="69279.BG36_09170"/>
<keyword evidence="6 8" id="KW-0472">Membrane</keyword>
<evidence type="ECO:0000256" key="6">
    <source>
        <dbReference type="ARBA" id="ARBA00023136"/>
    </source>
</evidence>
<evidence type="ECO:0000256" key="4">
    <source>
        <dbReference type="ARBA" id="ARBA00022692"/>
    </source>
</evidence>
<dbReference type="InterPro" id="IPR003688">
    <property type="entry name" value="TraG/VirD4"/>
</dbReference>
<dbReference type="GO" id="GO:0005886">
    <property type="term" value="C:plasma membrane"/>
    <property type="evidence" value="ECO:0007669"/>
    <property type="project" value="UniProtKB-SubCell"/>
</dbReference>
<proteinExistence type="inferred from homology"/>
<feature type="region of interest" description="Disordered" evidence="7">
    <location>
        <begin position="620"/>
        <end position="662"/>
    </location>
</feature>
<dbReference type="InterPro" id="IPR027417">
    <property type="entry name" value="P-loop_NTPase"/>
</dbReference>
<evidence type="ECO:0000256" key="7">
    <source>
        <dbReference type="SAM" id="MobiDB-lite"/>
    </source>
</evidence>
<dbReference type="PANTHER" id="PTHR37937">
    <property type="entry name" value="CONJUGATIVE TRANSFER: DNA TRANSPORT"/>
    <property type="match status" value="1"/>
</dbReference>
<keyword evidence="3" id="KW-1003">Cell membrane</keyword>